<dbReference type="Pfam" id="PF01118">
    <property type="entry name" value="Semialdhyde_dh"/>
    <property type="match status" value="1"/>
</dbReference>
<sequence>MTQNIEQAIVIGATGLVGLNLIQQLQQLPSCSKILAVVRKHNEQLDHYDKVQQLELDDFLLLNHEDVQGYSHAFSCLGTTLKKAGSKEQFYAIDYVVNAHFAELFVLTKTHYVLISALGAQANSKIFYNRVKGELEETIRGLDLYKVSIMQPSLLIGQRNEGRMLEDIFQKAYTKLSHFIPKHFKYKPVTAEQVAHTMVEAAQTQTEKFEIYDNLRIQKTK</sequence>
<evidence type="ECO:0000313" key="2">
    <source>
        <dbReference type="EMBL" id="SJX22001.1"/>
    </source>
</evidence>
<organism evidence="2 3">
    <name type="scientific">Acinetobacter johnsonii</name>
    <dbReference type="NCBI Taxonomy" id="40214"/>
    <lineage>
        <taxon>Bacteria</taxon>
        <taxon>Pseudomonadati</taxon>
        <taxon>Pseudomonadota</taxon>
        <taxon>Gammaproteobacteria</taxon>
        <taxon>Moraxellales</taxon>
        <taxon>Moraxellaceae</taxon>
        <taxon>Acinetobacter</taxon>
    </lineage>
</organism>
<feature type="domain" description="Semialdehyde dehydrogenase NAD-binding" evidence="1">
    <location>
        <begin position="9"/>
        <end position="83"/>
    </location>
</feature>
<dbReference type="PANTHER" id="PTHR14097">
    <property type="entry name" value="OXIDOREDUCTASE HTATIP2"/>
    <property type="match status" value="1"/>
</dbReference>
<protein>
    <recommendedName>
        <fullName evidence="1">Semialdehyde dehydrogenase NAD-binding domain-containing protein</fullName>
    </recommendedName>
</protein>
<dbReference type="RefSeq" id="WP_087012365.1">
    <property type="nucleotide sequence ID" value="NZ_FUUY01000004.1"/>
</dbReference>
<dbReference type="InterPro" id="IPR000534">
    <property type="entry name" value="Semialdehyde_DH_NAD-bd"/>
</dbReference>
<dbReference type="EMBL" id="FUUY01000004">
    <property type="protein sequence ID" value="SJX22001.1"/>
    <property type="molecule type" value="Genomic_DNA"/>
</dbReference>
<name>A0A1R7QCN2_ACIJO</name>
<dbReference type="Proteomes" id="UP000196240">
    <property type="component" value="Unassembled WGS sequence"/>
</dbReference>
<reference evidence="2 3" key="1">
    <citation type="submission" date="2017-02" db="EMBL/GenBank/DDBJ databases">
        <authorList>
            <person name="Peterson S.W."/>
        </authorList>
    </citation>
    <scope>NUCLEOTIDE SEQUENCE [LARGE SCALE GENOMIC DNA]</scope>
    <source>
        <strain evidence="2">C6</strain>
    </source>
</reference>
<dbReference type="PANTHER" id="PTHR14097:SF7">
    <property type="entry name" value="OXIDOREDUCTASE HTATIP2"/>
    <property type="match status" value="1"/>
</dbReference>
<evidence type="ECO:0000259" key="1">
    <source>
        <dbReference type="Pfam" id="PF01118"/>
    </source>
</evidence>
<dbReference type="GO" id="GO:0051287">
    <property type="term" value="F:NAD binding"/>
    <property type="evidence" value="ECO:0007669"/>
    <property type="project" value="InterPro"/>
</dbReference>
<gene>
    <name evidence="2" type="ORF">ACNJC6_01632</name>
</gene>
<accession>A0A1R7QCN2</accession>
<dbReference type="SUPFAM" id="SSF51735">
    <property type="entry name" value="NAD(P)-binding Rossmann-fold domains"/>
    <property type="match status" value="1"/>
</dbReference>
<evidence type="ECO:0000313" key="3">
    <source>
        <dbReference type="Proteomes" id="UP000196240"/>
    </source>
</evidence>
<dbReference type="Gene3D" id="3.40.50.720">
    <property type="entry name" value="NAD(P)-binding Rossmann-like Domain"/>
    <property type="match status" value="1"/>
</dbReference>
<dbReference type="InterPro" id="IPR036291">
    <property type="entry name" value="NAD(P)-bd_dom_sf"/>
</dbReference>
<proteinExistence type="predicted"/>
<dbReference type="GO" id="GO:0016620">
    <property type="term" value="F:oxidoreductase activity, acting on the aldehyde or oxo group of donors, NAD or NADP as acceptor"/>
    <property type="evidence" value="ECO:0007669"/>
    <property type="project" value="InterPro"/>
</dbReference>
<dbReference type="AlphaFoldDB" id="A0A1R7QCN2"/>